<dbReference type="Proteomes" id="UP000800096">
    <property type="component" value="Unassembled WGS sequence"/>
</dbReference>
<evidence type="ECO:0000313" key="2">
    <source>
        <dbReference type="Proteomes" id="UP000800096"/>
    </source>
</evidence>
<dbReference type="AlphaFoldDB" id="A0A6A5QLL5"/>
<dbReference type="EMBL" id="ML979136">
    <property type="protein sequence ID" value="KAF1915364.1"/>
    <property type="molecule type" value="Genomic_DNA"/>
</dbReference>
<sequence length="55" mass="6180">MMKREKASGEFQVELVCIHRTAACICVLDHDRQGDVWKGQKLGVGVRRRAGPELT</sequence>
<accession>A0A6A5QLL5</accession>
<proteinExistence type="predicted"/>
<protein>
    <submittedName>
        <fullName evidence="1">Uncharacterized protein</fullName>
    </submittedName>
</protein>
<organism evidence="1 2">
    <name type="scientific">Ampelomyces quisqualis</name>
    <name type="common">Powdery mildew agent</name>
    <dbReference type="NCBI Taxonomy" id="50730"/>
    <lineage>
        <taxon>Eukaryota</taxon>
        <taxon>Fungi</taxon>
        <taxon>Dikarya</taxon>
        <taxon>Ascomycota</taxon>
        <taxon>Pezizomycotina</taxon>
        <taxon>Dothideomycetes</taxon>
        <taxon>Pleosporomycetidae</taxon>
        <taxon>Pleosporales</taxon>
        <taxon>Pleosporineae</taxon>
        <taxon>Phaeosphaeriaceae</taxon>
        <taxon>Ampelomyces</taxon>
    </lineage>
</organism>
<gene>
    <name evidence="1" type="ORF">BDU57DRAFT_518307</name>
</gene>
<keyword evidence="2" id="KW-1185">Reference proteome</keyword>
<name>A0A6A5QLL5_AMPQU</name>
<reference evidence="1" key="1">
    <citation type="journal article" date="2020" name="Stud. Mycol.">
        <title>101 Dothideomycetes genomes: a test case for predicting lifestyles and emergence of pathogens.</title>
        <authorList>
            <person name="Haridas S."/>
            <person name="Albert R."/>
            <person name="Binder M."/>
            <person name="Bloem J."/>
            <person name="Labutti K."/>
            <person name="Salamov A."/>
            <person name="Andreopoulos B."/>
            <person name="Baker S."/>
            <person name="Barry K."/>
            <person name="Bills G."/>
            <person name="Bluhm B."/>
            <person name="Cannon C."/>
            <person name="Castanera R."/>
            <person name="Culley D."/>
            <person name="Daum C."/>
            <person name="Ezra D."/>
            <person name="Gonzalez J."/>
            <person name="Henrissat B."/>
            <person name="Kuo A."/>
            <person name="Liang C."/>
            <person name="Lipzen A."/>
            <person name="Lutzoni F."/>
            <person name="Magnuson J."/>
            <person name="Mondo S."/>
            <person name="Nolan M."/>
            <person name="Ohm R."/>
            <person name="Pangilinan J."/>
            <person name="Park H.-J."/>
            <person name="Ramirez L."/>
            <person name="Alfaro M."/>
            <person name="Sun H."/>
            <person name="Tritt A."/>
            <person name="Yoshinaga Y."/>
            <person name="Zwiers L.-H."/>
            <person name="Turgeon B."/>
            <person name="Goodwin S."/>
            <person name="Spatafora J."/>
            <person name="Crous P."/>
            <person name="Grigoriev I."/>
        </authorList>
    </citation>
    <scope>NUCLEOTIDE SEQUENCE</scope>
    <source>
        <strain evidence="1">HMLAC05119</strain>
    </source>
</reference>
<evidence type="ECO:0000313" key="1">
    <source>
        <dbReference type="EMBL" id="KAF1915364.1"/>
    </source>
</evidence>